<feature type="compositionally biased region" description="Basic and acidic residues" evidence="1">
    <location>
        <begin position="728"/>
        <end position="752"/>
    </location>
</feature>
<feature type="compositionally biased region" description="Basic residues" evidence="1">
    <location>
        <begin position="591"/>
        <end position="600"/>
    </location>
</feature>
<organism evidence="4 5">
    <name type="scientific">Sanghuangporus baumii</name>
    <name type="common">Phellinus baumii</name>
    <dbReference type="NCBI Taxonomy" id="108892"/>
    <lineage>
        <taxon>Eukaryota</taxon>
        <taxon>Fungi</taxon>
        <taxon>Dikarya</taxon>
        <taxon>Basidiomycota</taxon>
        <taxon>Agaricomycotina</taxon>
        <taxon>Agaricomycetes</taxon>
        <taxon>Hymenochaetales</taxon>
        <taxon>Hymenochaetaceae</taxon>
        <taxon>Sanghuangporus</taxon>
    </lineage>
</organism>
<feature type="region of interest" description="Disordered" evidence="1">
    <location>
        <begin position="584"/>
        <end position="608"/>
    </location>
</feature>
<keyword evidence="5" id="KW-1185">Reference proteome</keyword>
<gene>
    <name evidence="4" type="ORF">A7U60_g695</name>
</gene>
<feature type="transmembrane region" description="Helical" evidence="2">
    <location>
        <begin position="443"/>
        <end position="464"/>
    </location>
</feature>
<keyword evidence="3" id="KW-0732">Signal</keyword>
<evidence type="ECO:0000313" key="4">
    <source>
        <dbReference type="EMBL" id="OCB91987.1"/>
    </source>
</evidence>
<evidence type="ECO:0000313" key="5">
    <source>
        <dbReference type="Proteomes" id="UP000757232"/>
    </source>
</evidence>
<dbReference type="SMART" id="SM00261">
    <property type="entry name" value="FU"/>
    <property type="match status" value="1"/>
</dbReference>
<evidence type="ECO:0000256" key="1">
    <source>
        <dbReference type="SAM" id="MobiDB-lite"/>
    </source>
</evidence>
<comment type="caution">
    <text evidence="4">The sequence shown here is derived from an EMBL/GenBank/DDBJ whole genome shotgun (WGS) entry which is preliminary data.</text>
</comment>
<dbReference type="InterPro" id="IPR009030">
    <property type="entry name" value="Growth_fac_rcpt_cys_sf"/>
</dbReference>
<reference evidence="4" key="1">
    <citation type="submission" date="2016-06" db="EMBL/GenBank/DDBJ databases">
        <title>Draft Genome sequence of the fungus Inonotus baumii.</title>
        <authorList>
            <person name="Zhu H."/>
            <person name="Lin W."/>
        </authorList>
    </citation>
    <scope>NUCLEOTIDE SEQUENCE</scope>
    <source>
        <strain evidence="4">821</strain>
    </source>
</reference>
<keyword evidence="2" id="KW-1133">Transmembrane helix</keyword>
<evidence type="ECO:0000256" key="2">
    <source>
        <dbReference type="SAM" id="Phobius"/>
    </source>
</evidence>
<proteinExistence type="predicted"/>
<dbReference type="AlphaFoldDB" id="A0A9Q5I6A1"/>
<keyword evidence="2" id="KW-0472">Membrane</keyword>
<feature type="compositionally biased region" description="Low complexity" evidence="1">
    <location>
        <begin position="704"/>
        <end position="715"/>
    </location>
</feature>
<feature type="signal peptide" evidence="3">
    <location>
        <begin position="1"/>
        <end position="19"/>
    </location>
</feature>
<sequence length="792" mass="85520">MLASTLFVFLSFFDALVVAQNASSVVCIAGQCVQGFTNLTLGTTLSASGSTTNLHLLPGQYTESTNPQLLHSLLTSSSATIASSAGFPNSSSVSLPLSIQLQPGFAFYSSANYSGAANYVPLPTSANASNVTTPFNGGSFVLSSDTWAELSSSNGRFILWDASPDVSQLPGSFAGLSLSQLQSSSCSSACASGGSVNWAAQPAPTPLELARPTGLTTGNGFVADNNKKECEACAEKCTACGIDGFSIASTIDQVKCTACLPGSVLSDGQCVESCPTPAQALQTSASHVQITFSHRRDLAYPPAHLALSLPPAPAYCATQIARLALVARSINAPPVRPRDPSCRTDVVCRRAPKTNSPTLLPEMGNVTAVTVLVRAVLGLEVQTVSAVPMAAITNVVSGLGACLSDLVAIPQVSGSGTASVPLPTITGIDTPTQPSSGGSSLEWWEIFLMALGCAFILLCIALCWRRRARKKRAQQTREFARAKKLDDGLTWKERVVRFGEKLFGHTLGERVLGTRKPGTGPIALQDVGPVDDKRSEFFRMRERDLEEARYERDIDKLLDGYAYPRSQTLNTYDERSRYLARVHTAAPVRSHSSRSKYSKSYRKERARDLDRDVDLNTMSDESIYTYLTGQPRHAADVRQPVRSGATPIPTTTLDLDVRDLERDRRPYLLERDRARGRGLESRFSVSSYSDSSYRSRSLLDRQRSPGSRSNGSSSRAPTPAQEYALSVADREFKRGRSPLGREHRSPSHRLIDLDDPAEEYGRGAGTGGRRGEYWLRPTYTNSSGGSRNPFRR</sequence>
<dbReference type="InterPro" id="IPR006212">
    <property type="entry name" value="Furin_repeat"/>
</dbReference>
<keyword evidence="2" id="KW-0812">Transmembrane</keyword>
<accession>A0A9Q5I6A1</accession>
<dbReference type="Gene3D" id="2.10.220.10">
    <property type="entry name" value="Hormone Receptor, Insulin-like Growth Factor Receptor 1, Chain A, domain 2"/>
    <property type="match status" value="1"/>
</dbReference>
<dbReference type="OrthoDB" id="18487at2759"/>
<dbReference type="EMBL" id="LNZH02000045">
    <property type="protein sequence ID" value="OCB91987.1"/>
    <property type="molecule type" value="Genomic_DNA"/>
</dbReference>
<dbReference type="Proteomes" id="UP000757232">
    <property type="component" value="Unassembled WGS sequence"/>
</dbReference>
<protein>
    <submittedName>
        <fullName evidence="4">Uncharacterized protein</fullName>
    </submittedName>
</protein>
<name>A0A9Q5I6A1_SANBA</name>
<feature type="region of interest" description="Disordered" evidence="1">
    <location>
        <begin position="691"/>
        <end position="792"/>
    </location>
</feature>
<dbReference type="SUPFAM" id="SSF57184">
    <property type="entry name" value="Growth factor receptor domain"/>
    <property type="match status" value="1"/>
</dbReference>
<evidence type="ECO:0000256" key="3">
    <source>
        <dbReference type="SAM" id="SignalP"/>
    </source>
</evidence>
<feature type="chain" id="PRO_5040504339" evidence="3">
    <location>
        <begin position="20"/>
        <end position="792"/>
    </location>
</feature>